<evidence type="ECO:0000313" key="1">
    <source>
        <dbReference type="EMBL" id="PLN84828.1"/>
    </source>
</evidence>
<gene>
    <name evidence="1" type="ORF">BDW42DRAFT_24170</name>
</gene>
<organism evidence="1 2">
    <name type="scientific">Aspergillus taichungensis</name>
    <dbReference type="NCBI Taxonomy" id="482145"/>
    <lineage>
        <taxon>Eukaryota</taxon>
        <taxon>Fungi</taxon>
        <taxon>Dikarya</taxon>
        <taxon>Ascomycota</taxon>
        <taxon>Pezizomycotina</taxon>
        <taxon>Eurotiomycetes</taxon>
        <taxon>Eurotiomycetidae</taxon>
        <taxon>Eurotiales</taxon>
        <taxon>Aspergillaceae</taxon>
        <taxon>Aspergillus</taxon>
        <taxon>Aspergillus subgen. Circumdati</taxon>
    </lineage>
</organism>
<reference evidence="2" key="1">
    <citation type="submission" date="2017-12" db="EMBL/GenBank/DDBJ databases">
        <authorList>
            <consortium name="DOE Joint Genome Institute"/>
            <person name="Mondo S.J."/>
            <person name="Kjaerbolling I."/>
            <person name="Vesth T.C."/>
            <person name="Frisvad J.C."/>
            <person name="Nybo J.L."/>
            <person name="Theobald S."/>
            <person name="Kuo A."/>
            <person name="Bowyer P."/>
            <person name="Matsuda Y."/>
            <person name="Lyhne E.K."/>
            <person name="Kogle M.E."/>
            <person name="Clum A."/>
            <person name="Lipzen A."/>
            <person name="Salamov A."/>
            <person name="Ngan C.Y."/>
            <person name="Daum C."/>
            <person name="Chiniquy J."/>
            <person name="Barry K."/>
            <person name="LaButti K."/>
            <person name="Haridas S."/>
            <person name="Simmons B.A."/>
            <person name="Magnuson J.K."/>
            <person name="Mortensen U.H."/>
            <person name="Larsen T.O."/>
            <person name="Grigoriev I.V."/>
            <person name="Baker S.E."/>
            <person name="Andersen M.R."/>
            <person name="Nordberg H.P."/>
            <person name="Cantor M.N."/>
            <person name="Hua S.X."/>
        </authorList>
    </citation>
    <scope>NUCLEOTIDE SEQUENCE [LARGE SCALE GENOMIC DNA]</scope>
    <source>
        <strain evidence="2">IBT 19404</strain>
    </source>
</reference>
<protein>
    <submittedName>
        <fullName evidence="1">Uncharacterized protein</fullName>
    </submittedName>
</protein>
<accession>A0A2J5I4X1</accession>
<evidence type="ECO:0000313" key="2">
    <source>
        <dbReference type="Proteomes" id="UP000235023"/>
    </source>
</evidence>
<sequence>MPLMSTMPRSRHLGFSWQAKKATFRCSVRSPPKTTNPFFSLLGLGALSWVSAATFSGLCVSWPSYYKSSLVSLPPLLSRLLSSPSQTLPFRLNHDHPPPFSASFLRLAVDLSTVYLLPSPPSPLPLPPLPPPGRVWPLTLEAMQ</sequence>
<dbReference type="EMBL" id="KZ559508">
    <property type="protein sequence ID" value="PLN84828.1"/>
    <property type="molecule type" value="Genomic_DNA"/>
</dbReference>
<proteinExistence type="predicted"/>
<keyword evidence="2" id="KW-1185">Reference proteome</keyword>
<dbReference type="Proteomes" id="UP000235023">
    <property type="component" value="Unassembled WGS sequence"/>
</dbReference>
<name>A0A2J5I4X1_9EURO</name>
<dbReference type="AlphaFoldDB" id="A0A2J5I4X1"/>